<accession>A0A9Q0RKT2</accession>
<feature type="compositionally biased region" description="Basic and acidic residues" evidence="1">
    <location>
        <begin position="198"/>
        <end position="214"/>
    </location>
</feature>
<dbReference type="GO" id="GO:0000981">
    <property type="term" value="F:DNA-binding transcription factor activity, RNA polymerase II-specific"/>
    <property type="evidence" value="ECO:0007669"/>
    <property type="project" value="TreeGrafter"/>
</dbReference>
<dbReference type="SUPFAM" id="SSF47459">
    <property type="entry name" value="HLH, helix-loop-helix DNA-binding domain"/>
    <property type="match status" value="1"/>
</dbReference>
<dbReference type="SMART" id="SM00353">
    <property type="entry name" value="HLH"/>
    <property type="match status" value="1"/>
</dbReference>
<dbReference type="EMBL" id="JAPWDV010000003">
    <property type="protein sequence ID" value="KAJ6218064.1"/>
    <property type="molecule type" value="Genomic_DNA"/>
</dbReference>
<dbReference type="Gene3D" id="4.10.280.10">
    <property type="entry name" value="Helix-loop-helix DNA-binding domain"/>
    <property type="match status" value="1"/>
</dbReference>
<dbReference type="PANTHER" id="PTHR23349:SF97">
    <property type="entry name" value="BHLH DOMAIN-CONTAINING PROTEIN"/>
    <property type="match status" value="1"/>
</dbReference>
<feature type="region of interest" description="Disordered" evidence="1">
    <location>
        <begin position="28"/>
        <end position="83"/>
    </location>
</feature>
<gene>
    <name evidence="3" type="ORF">RDWZM_009221</name>
</gene>
<dbReference type="PANTHER" id="PTHR23349">
    <property type="entry name" value="BASIC HELIX-LOOP-HELIX TRANSCRIPTION FACTOR, TWIST"/>
    <property type="match status" value="1"/>
</dbReference>
<dbReference type="InterPro" id="IPR036638">
    <property type="entry name" value="HLH_DNA-bd_sf"/>
</dbReference>
<sequence length="402" mass="46006">MSYTEEQHFISSSSASYGLVPNASAVVSVGVSPTPPTMDHHQLNQQQQQQQQQQHHHRHQTHQHQHQQQNHHHHHHHHHLAEQYHSYSVANPSPSVNYNQFANQSAIVHHHHHRSPPNHFGYYESPLSHYHPYAVEFASRSPIYDDSHPHPHLQHQQAQLEYSAKQANYKPYLMTTEKLPSANYSSPPIVTNNTSDNQSERSFETNEPIRKDCSPKTITNRMSPNDQESKESESEMVKTMSSSKRPLDSSIEEVEDEDIERDGDCCSSKSCKIDLINTANSSVRERKRMLSINSAFEELRLHVPTFPFEKRLSKIDTLRLAIAYIALLKEILVSDYDPITYIEKCLHLTARLSWINWENLGVNISQRNPMGAFSPFVRTPHSIMSSVGDLAGAGHCAGNYYH</sequence>
<dbReference type="Proteomes" id="UP001142055">
    <property type="component" value="Chromosome 3"/>
</dbReference>
<proteinExistence type="predicted"/>
<organism evidence="3 4">
    <name type="scientific">Blomia tropicalis</name>
    <name type="common">Mite</name>
    <dbReference type="NCBI Taxonomy" id="40697"/>
    <lineage>
        <taxon>Eukaryota</taxon>
        <taxon>Metazoa</taxon>
        <taxon>Ecdysozoa</taxon>
        <taxon>Arthropoda</taxon>
        <taxon>Chelicerata</taxon>
        <taxon>Arachnida</taxon>
        <taxon>Acari</taxon>
        <taxon>Acariformes</taxon>
        <taxon>Sarcoptiformes</taxon>
        <taxon>Astigmata</taxon>
        <taxon>Glycyphagoidea</taxon>
        <taxon>Echimyopodidae</taxon>
        <taxon>Blomia</taxon>
    </lineage>
</organism>
<evidence type="ECO:0000313" key="4">
    <source>
        <dbReference type="Proteomes" id="UP001142055"/>
    </source>
</evidence>
<evidence type="ECO:0000313" key="3">
    <source>
        <dbReference type="EMBL" id="KAJ6218064.1"/>
    </source>
</evidence>
<dbReference type="Pfam" id="PF00010">
    <property type="entry name" value="HLH"/>
    <property type="match status" value="1"/>
</dbReference>
<dbReference type="GO" id="GO:0046983">
    <property type="term" value="F:protein dimerization activity"/>
    <property type="evidence" value="ECO:0007669"/>
    <property type="project" value="InterPro"/>
</dbReference>
<dbReference type="InterPro" id="IPR050283">
    <property type="entry name" value="E-box_TF_Regulators"/>
</dbReference>
<evidence type="ECO:0000256" key="1">
    <source>
        <dbReference type="SAM" id="MobiDB-lite"/>
    </source>
</evidence>
<reference evidence="3" key="1">
    <citation type="submission" date="2022-12" db="EMBL/GenBank/DDBJ databases">
        <title>Genome assemblies of Blomia tropicalis.</title>
        <authorList>
            <person name="Cui Y."/>
        </authorList>
    </citation>
    <scope>NUCLEOTIDE SEQUENCE</scope>
    <source>
        <tissue evidence="3">Adult mites</tissue>
    </source>
</reference>
<feature type="compositionally biased region" description="Polar residues" evidence="1">
    <location>
        <begin position="183"/>
        <end position="197"/>
    </location>
</feature>
<feature type="compositionally biased region" description="Acidic residues" evidence="1">
    <location>
        <begin position="250"/>
        <end position="261"/>
    </location>
</feature>
<evidence type="ECO:0000259" key="2">
    <source>
        <dbReference type="PROSITE" id="PS50888"/>
    </source>
</evidence>
<dbReference type="AlphaFoldDB" id="A0A9Q0RKT2"/>
<feature type="compositionally biased region" description="Polar residues" evidence="1">
    <location>
        <begin position="216"/>
        <end position="226"/>
    </location>
</feature>
<feature type="region of interest" description="Disordered" evidence="1">
    <location>
        <begin position="183"/>
        <end position="265"/>
    </location>
</feature>
<feature type="domain" description="BHLH" evidence="2">
    <location>
        <begin position="276"/>
        <end position="328"/>
    </location>
</feature>
<dbReference type="GO" id="GO:0032502">
    <property type="term" value="P:developmental process"/>
    <property type="evidence" value="ECO:0007669"/>
    <property type="project" value="TreeGrafter"/>
</dbReference>
<feature type="compositionally biased region" description="Low complexity" evidence="1">
    <location>
        <begin position="43"/>
        <end position="53"/>
    </location>
</feature>
<dbReference type="GO" id="GO:0000977">
    <property type="term" value="F:RNA polymerase II transcription regulatory region sequence-specific DNA binding"/>
    <property type="evidence" value="ECO:0007669"/>
    <property type="project" value="TreeGrafter"/>
</dbReference>
<dbReference type="InterPro" id="IPR011598">
    <property type="entry name" value="bHLH_dom"/>
</dbReference>
<comment type="caution">
    <text evidence="3">The sequence shown here is derived from an EMBL/GenBank/DDBJ whole genome shotgun (WGS) entry which is preliminary data.</text>
</comment>
<dbReference type="OMA" id="PREGHQN"/>
<dbReference type="PROSITE" id="PS50888">
    <property type="entry name" value="BHLH"/>
    <property type="match status" value="1"/>
</dbReference>
<keyword evidence="4" id="KW-1185">Reference proteome</keyword>
<protein>
    <recommendedName>
        <fullName evidence="2">BHLH domain-containing protein</fullName>
    </recommendedName>
</protein>
<feature type="compositionally biased region" description="Basic residues" evidence="1">
    <location>
        <begin position="54"/>
        <end position="79"/>
    </location>
</feature>
<feature type="compositionally biased region" description="Basic and acidic residues" evidence="1">
    <location>
        <begin position="227"/>
        <end position="236"/>
    </location>
</feature>
<name>A0A9Q0RKT2_BLOTA</name>